<dbReference type="OMA" id="FILAAWN"/>
<dbReference type="PANTHER" id="PTHR21541">
    <property type="entry name" value="BTB POZ DOMAIN CONTAINING 12"/>
    <property type="match status" value="1"/>
</dbReference>
<keyword evidence="11" id="KW-1185">Reference proteome</keyword>
<comment type="subcellular location">
    <subcellularLocation>
        <location evidence="1">Nucleus</location>
    </subcellularLocation>
</comment>
<evidence type="ECO:0000256" key="8">
    <source>
        <dbReference type="SAM" id="MobiDB-lite"/>
    </source>
</evidence>
<evidence type="ECO:0000256" key="3">
    <source>
        <dbReference type="ARBA" id="ARBA00022763"/>
    </source>
</evidence>
<evidence type="ECO:0000313" key="10">
    <source>
        <dbReference type="EMBL" id="CDS35901.1"/>
    </source>
</evidence>
<comment type="similarity">
    <text evidence="2">Belongs to the SLX4 family.</text>
</comment>
<accession>A0A068XYL1</accession>
<organism evidence="10 11">
    <name type="scientific">Echinococcus multilocularis</name>
    <name type="common">Fox tapeworm</name>
    <dbReference type="NCBI Taxonomy" id="6211"/>
    <lineage>
        <taxon>Eukaryota</taxon>
        <taxon>Metazoa</taxon>
        <taxon>Spiralia</taxon>
        <taxon>Lophotrochozoa</taxon>
        <taxon>Platyhelminthes</taxon>
        <taxon>Cestoda</taxon>
        <taxon>Eucestoda</taxon>
        <taxon>Cyclophyllidea</taxon>
        <taxon>Taeniidae</taxon>
        <taxon>Echinococcus</taxon>
    </lineage>
</organism>
<feature type="compositionally biased region" description="Polar residues" evidence="8">
    <location>
        <begin position="557"/>
        <end position="569"/>
    </location>
</feature>
<sequence length="812" mass="89428">MAFTDNQDRNSDSCQLCNQPFNSWSAERIQLHEEAFEIYFSKAQKLSRCPVCSRDLLASTALEHIRACAKFLNVSPSDILLNWSNLSIENKIRPRSSHSLKGKSYSCAQRIDKIKKKCGKRNVLSIDHFLISVENRRVIFLDRLSRILNEYPEEVPLCYKNRNIVLSSDLWNLAALSSNLESLSDLNQFYVKSLSPLISPAQKKQNFNRLRLSQIPGRGPSASRLTPGSLTLPRSEMERIDGVGKSLFLEMLSRMVDSPICSDLSIYLDSGIPVSAHRFILAAWNPKLVLLEENTSSINAPGMSKEELLGLLRALYTFDLSFLSSLSPEAEFTLDCWQMLDAVRNRIQSNTASSLVDNPVVDSGGDANFLNAPGLVLTPFFGKKTANSHEGGGSDSSVDLFASMTDDAPSGLKWNTVAASHSTPHLHPSLGIDVLEPINRPLDSCPASGNEPKNNLDPESAVIADELCHSPYQSVEPDIDPPAFFEGYDTSRLSVALPSLPFSEQRVTKHPDYAHTPLTLNPSRNGTSDHYFLFDGSMPTPAPLAKRLQASADSTEVGTGFSFSSQPLVISSDKGETGSDNSNDDDDCQFPCFSQPVPTTPANGRRTSSIITTNAPITPKPAFDEMRTPELRKALSDYGVRRLPKKKAIQLLNHIYDELHPYVEAPPILDDNESKMELQPAEASLGDCAAGVTSDKAVIAVKPVPNPPASTSDQGALEASTDPDQETPNDTLRSRVWECLRSNDHLYFNIVTYVPLELDCVKAMLREAGINVGLRRLSDMLDSWGVTFTTRSRHAPRPGTDASDPRAANYLW</sequence>
<dbReference type="Gene3D" id="3.30.710.10">
    <property type="entry name" value="Potassium Channel Kv1.1, Chain A"/>
    <property type="match status" value="1"/>
</dbReference>
<dbReference type="PROSITE" id="PS50097">
    <property type="entry name" value="BTB"/>
    <property type="match status" value="1"/>
</dbReference>
<dbReference type="InterPro" id="IPR000210">
    <property type="entry name" value="BTB/POZ_dom"/>
</dbReference>
<evidence type="ECO:0000256" key="2">
    <source>
        <dbReference type="ARBA" id="ARBA00006661"/>
    </source>
</evidence>
<reference evidence="10" key="2">
    <citation type="submission" date="2015-11" db="EMBL/GenBank/DDBJ databases">
        <authorList>
            <person name="Zhang Y."/>
            <person name="Guo Z."/>
        </authorList>
    </citation>
    <scope>NUCLEOTIDE SEQUENCE</scope>
</reference>
<dbReference type="GO" id="GO:0033557">
    <property type="term" value="C:Slx1-Slx4 complex"/>
    <property type="evidence" value="ECO:0007669"/>
    <property type="project" value="InterPro"/>
</dbReference>
<dbReference type="GO" id="GO:0006260">
    <property type="term" value="P:DNA replication"/>
    <property type="evidence" value="ECO:0007669"/>
    <property type="project" value="InterPro"/>
</dbReference>
<feature type="region of interest" description="Disordered" evidence="8">
    <location>
        <begin position="703"/>
        <end position="730"/>
    </location>
</feature>
<gene>
    <name evidence="10" type="ORF">EmuJ_001185700</name>
</gene>
<evidence type="ECO:0000256" key="1">
    <source>
        <dbReference type="ARBA" id="ARBA00004123"/>
    </source>
</evidence>
<proteinExistence type="inferred from homology"/>
<dbReference type="OrthoDB" id="5576441at2759"/>
<keyword evidence="3" id="KW-0227">DNA damage</keyword>
<dbReference type="AlphaFoldDB" id="A0A068XYL1"/>
<dbReference type="EMBL" id="LN902841">
    <property type="protein sequence ID" value="CDS35901.1"/>
    <property type="molecule type" value="Genomic_DNA"/>
</dbReference>
<dbReference type="GO" id="GO:0004519">
    <property type="term" value="F:endonuclease activity"/>
    <property type="evidence" value="ECO:0007669"/>
    <property type="project" value="UniProtKB-KW"/>
</dbReference>
<dbReference type="GO" id="GO:0006281">
    <property type="term" value="P:DNA repair"/>
    <property type="evidence" value="ECO:0007669"/>
    <property type="project" value="UniProtKB-KW"/>
</dbReference>
<keyword evidence="5" id="KW-0234">DNA repair</keyword>
<protein>
    <recommendedName>
        <fullName evidence="7">Structure-specific endonuclease subunit SLX4</fullName>
    </recommendedName>
</protein>
<dbReference type="SUPFAM" id="SSF54695">
    <property type="entry name" value="POZ domain"/>
    <property type="match status" value="1"/>
</dbReference>
<keyword evidence="10" id="KW-0378">Hydrolase</keyword>
<dbReference type="STRING" id="6211.A0A068XYL1"/>
<evidence type="ECO:0000256" key="4">
    <source>
        <dbReference type="ARBA" id="ARBA00023172"/>
    </source>
</evidence>
<dbReference type="Pfam" id="PF09494">
    <property type="entry name" value="Slx4"/>
    <property type="match status" value="1"/>
</dbReference>
<feature type="domain" description="BTB" evidence="9">
    <location>
        <begin position="262"/>
        <end position="324"/>
    </location>
</feature>
<keyword evidence="10" id="KW-0540">Nuclease</keyword>
<evidence type="ECO:0000259" key="9">
    <source>
        <dbReference type="PROSITE" id="PS50097"/>
    </source>
</evidence>
<evidence type="ECO:0000256" key="6">
    <source>
        <dbReference type="ARBA" id="ARBA00023242"/>
    </source>
</evidence>
<feature type="region of interest" description="Disordered" evidence="8">
    <location>
        <begin position="791"/>
        <end position="812"/>
    </location>
</feature>
<keyword evidence="6" id="KW-0539">Nucleus</keyword>
<keyword evidence="10" id="KW-0255">Endonuclease</keyword>
<evidence type="ECO:0000256" key="7">
    <source>
        <dbReference type="ARBA" id="ARBA00029496"/>
    </source>
</evidence>
<dbReference type="InterPro" id="IPR018574">
    <property type="entry name" value="Structure-sp_endonuc_su_Slx4"/>
</dbReference>
<dbReference type="PANTHER" id="PTHR21541:SF3">
    <property type="entry name" value="STRUCTURE-SPECIFIC ENDONUCLEASE SUBUNIT SLX4"/>
    <property type="match status" value="1"/>
</dbReference>
<name>A0A068XYL1_ECHMU</name>
<evidence type="ECO:0000256" key="5">
    <source>
        <dbReference type="ARBA" id="ARBA00023204"/>
    </source>
</evidence>
<dbReference type="GO" id="GO:0000712">
    <property type="term" value="P:resolution of meiotic recombination intermediates"/>
    <property type="evidence" value="ECO:0007669"/>
    <property type="project" value="TreeGrafter"/>
</dbReference>
<dbReference type="Proteomes" id="UP000017246">
    <property type="component" value="Unassembled WGS sequence"/>
</dbReference>
<evidence type="ECO:0000313" key="11">
    <source>
        <dbReference type="Proteomes" id="UP000017246"/>
    </source>
</evidence>
<dbReference type="CDD" id="cd22999">
    <property type="entry name" value="SAP_SLX4"/>
    <property type="match status" value="1"/>
</dbReference>
<reference evidence="10" key="1">
    <citation type="journal article" date="2013" name="Nature">
        <title>The genomes of four tapeworm species reveal adaptations to parasitism.</title>
        <authorList>
            <person name="Tsai I.J."/>
            <person name="Zarowiecki M."/>
            <person name="Holroyd N."/>
            <person name="Garciarrubio A."/>
            <person name="Sanchez-Flores A."/>
            <person name="Brooks K.L."/>
            <person name="Tracey A."/>
            <person name="Bobes R.J."/>
            <person name="Fragoso G."/>
            <person name="Sciutto E."/>
            <person name="Aslett M."/>
            <person name="Beasley H."/>
            <person name="Bennett H.M."/>
            <person name="Cai J."/>
            <person name="Camicia F."/>
            <person name="Clark R."/>
            <person name="Cucher M."/>
            <person name="De Silva N."/>
            <person name="Day T.A."/>
            <person name="Deplazes P."/>
            <person name="Estrada K."/>
            <person name="Fernandez C."/>
            <person name="Holland P.W."/>
            <person name="Hou J."/>
            <person name="Hu S."/>
            <person name="Huckvale T."/>
            <person name="Hung S.S."/>
            <person name="Kamenetzky L."/>
            <person name="Keane J.A."/>
            <person name="Kiss F."/>
            <person name="Koziol U."/>
            <person name="Lambert O."/>
            <person name="Liu K."/>
            <person name="Luo X."/>
            <person name="Luo Y."/>
            <person name="Macchiaroli N."/>
            <person name="Nichol S."/>
            <person name="Paps J."/>
            <person name="Parkinson J."/>
            <person name="Pouchkina-Stantcheva N."/>
            <person name="Riddiford N."/>
            <person name="Rosenzvit M."/>
            <person name="Salinas G."/>
            <person name="Wasmuth J.D."/>
            <person name="Zamanian M."/>
            <person name="Zheng Y."/>
            <person name="Cai X."/>
            <person name="Soberon X."/>
            <person name="Olson P.D."/>
            <person name="Laclette J.P."/>
            <person name="Brehm K."/>
            <person name="Berriman M."/>
            <person name="Garciarrubio A."/>
            <person name="Bobes R.J."/>
            <person name="Fragoso G."/>
            <person name="Sanchez-Flores A."/>
            <person name="Estrada K."/>
            <person name="Cevallos M.A."/>
            <person name="Morett E."/>
            <person name="Gonzalez V."/>
            <person name="Portillo T."/>
            <person name="Ochoa-Leyva A."/>
            <person name="Jose M.V."/>
            <person name="Sciutto E."/>
            <person name="Landa A."/>
            <person name="Jimenez L."/>
            <person name="Valdes V."/>
            <person name="Carrero J.C."/>
            <person name="Larralde C."/>
            <person name="Morales-Montor J."/>
            <person name="Limon-Lason J."/>
            <person name="Soberon X."/>
            <person name="Laclette J.P."/>
        </authorList>
    </citation>
    <scope>NUCLEOTIDE SEQUENCE [LARGE SCALE GENOMIC DNA]</scope>
</reference>
<keyword evidence="4" id="KW-0233">DNA recombination</keyword>
<dbReference type="InterPro" id="IPR011333">
    <property type="entry name" value="SKP1/BTB/POZ_sf"/>
</dbReference>
<feature type="region of interest" description="Disordered" evidence="8">
    <location>
        <begin position="557"/>
        <end position="586"/>
    </location>
</feature>
<dbReference type="eggNOG" id="ENOG502S74K">
    <property type="taxonomic scope" value="Eukaryota"/>
</dbReference>